<dbReference type="EMBL" id="BTGB01000001">
    <property type="protein sequence ID" value="GMM43766.1"/>
    <property type="molecule type" value="Genomic_DNA"/>
</dbReference>
<feature type="region of interest" description="Disordered" evidence="1">
    <location>
        <begin position="231"/>
        <end position="259"/>
    </location>
</feature>
<evidence type="ECO:0008006" key="4">
    <source>
        <dbReference type="Google" id="ProtNLM"/>
    </source>
</evidence>
<proteinExistence type="predicted"/>
<dbReference type="Proteomes" id="UP001378960">
    <property type="component" value="Unassembled WGS sequence"/>
</dbReference>
<dbReference type="AlphaFoldDB" id="A0AAV5QZB5"/>
<name>A0AAV5QZB5_PICKL</name>
<feature type="compositionally biased region" description="Polar residues" evidence="1">
    <location>
        <begin position="46"/>
        <end position="59"/>
    </location>
</feature>
<evidence type="ECO:0000313" key="2">
    <source>
        <dbReference type="EMBL" id="GMM43766.1"/>
    </source>
</evidence>
<evidence type="ECO:0000313" key="3">
    <source>
        <dbReference type="Proteomes" id="UP001378960"/>
    </source>
</evidence>
<keyword evidence="3" id="KW-1185">Reference proteome</keyword>
<feature type="region of interest" description="Disordered" evidence="1">
    <location>
        <begin position="46"/>
        <end position="107"/>
    </location>
</feature>
<protein>
    <recommendedName>
        <fullName evidence="4">Transcription activator GCR1-like domain-containing protein</fullName>
    </recommendedName>
</protein>
<sequence>MATAIIQPPNIHSFTQDASSGASIYTTNAHNRFTANDFIYQSSIASQKQDTSIKPNSPSGKKPTKEFKVTRKNSYRGPNYYRINSIKRPASHSPKTSSNHKRQSKFENLGQIEPVLDLFSDKSAVENPSYMVQYFSKKLDLLKKNPDIHYKILKAELKINDTSKETTESMQKLSKQRKYQSLPIIGSKPEIELNKKQRQSAPVSIVYKPTDLSINEYLNTPLDFYQHRQQKSISSTITKSDGTKSTNRYSAKSGDSNDSVAASISTSALYQQKITQKSSYRHGKGRSLATKRKDSVVKRRYINPEDFNDENELLNDKDIELKRKVSIIQQEKYLNKFGTPILKTNIGKASFGNNDFNKKKRESNCGAVSIATGNEIYDEMKTTIFNQKFSNWTEVLGFIKKEYPDLSDNSYFLARLMLEIYLRRVLAARIALKLGSDRSKKGVSDVLWIGLKESIAAVYGVENAEFFESHNDYNMYGS</sequence>
<organism evidence="2 3">
    <name type="scientific">Pichia kluyveri</name>
    <name type="common">Yeast</name>
    <dbReference type="NCBI Taxonomy" id="36015"/>
    <lineage>
        <taxon>Eukaryota</taxon>
        <taxon>Fungi</taxon>
        <taxon>Dikarya</taxon>
        <taxon>Ascomycota</taxon>
        <taxon>Saccharomycotina</taxon>
        <taxon>Pichiomycetes</taxon>
        <taxon>Pichiales</taxon>
        <taxon>Pichiaceae</taxon>
        <taxon>Pichia</taxon>
    </lineage>
</organism>
<gene>
    <name evidence="2" type="ORF">DAPK24_003410</name>
</gene>
<evidence type="ECO:0000256" key="1">
    <source>
        <dbReference type="SAM" id="MobiDB-lite"/>
    </source>
</evidence>
<comment type="caution">
    <text evidence="2">The sequence shown here is derived from an EMBL/GenBank/DDBJ whole genome shotgun (WGS) entry which is preliminary data.</text>
</comment>
<reference evidence="2 3" key="1">
    <citation type="journal article" date="2023" name="Elife">
        <title>Identification of key yeast species and microbe-microbe interactions impacting larval growth of Drosophila in the wild.</title>
        <authorList>
            <person name="Mure A."/>
            <person name="Sugiura Y."/>
            <person name="Maeda R."/>
            <person name="Honda K."/>
            <person name="Sakurai N."/>
            <person name="Takahashi Y."/>
            <person name="Watada M."/>
            <person name="Katoh T."/>
            <person name="Gotoh A."/>
            <person name="Gotoh Y."/>
            <person name="Taniguchi I."/>
            <person name="Nakamura K."/>
            <person name="Hayashi T."/>
            <person name="Katayama T."/>
            <person name="Uemura T."/>
            <person name="Hattori Y."/>
        </authorList>
    </citation>
    <scope>NUCLEOTIDE SEQUENCE [LARGE SCALE GENOMIC DNA]</scope>
    <source>
        <strain evidence="2 3">PK-24</strain>
    </source>
</reference>
<accession>A0AAV5QZB5</accession>